<feature type="compositionally biased region" description="Basic and acidic residues" evidence="1">
    <location>
        <begin position="121"/>
        <end position="134"/>
    </location>
</feature>
<dbReference type="PANTHER" id="PTHR47619:SF1">
    <property type="entry name" value="EXODEOXYRIBONUCLEASE WALJ"/>
    <property type="match status" value="1"/>
</dbReference>
<feature type="domain" description="Metallo-beta-lactamase" evidence="2">
    <location>
        <begin position="264"/>
        <end position="441"/>
    </location>
</feature>
<keyword evidence="3" id="KW-0378">Hydrolase</keyword>
<evidence type="ECO:0000256" key="1">
    <source>
        <dbReference type="SAM" id="MobiDB-lite"/>
    </source>
</evidence>
<dbReference type="InterPro" id="IPR036866">
    <property type="entry name" value="RibonucZ/Hydroxyglut_hydro"/>
</dbReference>
<proteinExistence type="predicted"/>
<dbReference type="AlphaFoldDB" id="A0A537K1J4"/>
<evidence type="ECO:0000313" key="3">
    <source>
        <dbReference type="EMBL" id="TMI89658.1"/>
    </source>
</evidence>
<gene>
    <name evidence="3" type="ORF">E6H00_09340</name>
</gene>
<feature type="region of interest" description="Disordered" evidence="1">
    <location>
        <begin position="1"/>
        <end position="179"/>
    </location>
</feature>
<name>A0A537K1J4_9BACT</name>
<dbReference type="InterPro" id="IPR001279">
    <property type="entry name" value="Metallo-B-lactamas"/>
</dbReference>
<feature type="compositionally biased region" description="Basic and acidic residues" evidence="1">
    <location>
        <begin position="154"/>
        <end position="171"/>
    </location>
</feature>
<feature type="compositionally biased region" description="Basic residues" evidence="1">
    <location>
        <begin position="139"/>
        <end position="148"/>
    </location>
</feature>
<feature type="compositionally biased region" description="Low complexity" evidence="1">
    <location>
        <begin position="19"/>
        <end position="31"/>
    </location>
</feature>
<dbReference type="SUPFAM" id="SSF56281">
    <property type="entry name" value="Metallo-hydrolase/oxidoreductase"/>
    <property type="match status" value="1"/>
</dbReference>
<sequence length="510" mass="52986">MAARARRKTWMITGCSTTSSFGPSRRGPSGRILGGSRGRTPPSEASHDAQDGPRVLDRRCGDVRRADPQHRLDRIRRRCGADRSERDRRGGAGGPGTPEPHALAHPRNPRHGAVYEAGLGDPDHLLPGTDRDGGPARPTGRHIRRRTRQPAGPGDDHGNQRHRPGRPDARLGADSPGCAAVGAHAGDQLAGHPLHGRGGRAVLLGAGRLTRSSAGARECAGRRRVQDPGAAPRNLYGDAALGARAAVSAHPSTPRAVVLASGSAGNVLLLEAGTTRLLVDAGLSAEAIERSLADAGADLGGVSAILLTHEHDDHARGAGPLSRRFDIPVHANAATIAAGADAFAGAALRTVETGRPFEIGPFVITAFPVSHDAAEPVGLTLEVARHRITVATDLGSIDESLDPTLAETDLVILESNYDLRLLNVSGYPWFLKNRIVGPRGHLSNDDAARALARTAAGRARTVCLVHLSEVNNLAPLARDTALDAIAGAGGAAGRVLAVPPNGRTPPIVLG</sequence>
<dbReference type="SMART" id="SM00849">
    <property type="entry name" value="Lactamase_B"/>
    <property type="match status" value="1"/>
</dbReference>
<comment type="caution">
    <text evidence="3">The sequence shown here is derived from an EMBL/GenBank/DDBJ whole genome shotgun (WGS) entry which is preliminary data.</text>
</comment>
<dbReference type="GO" id="GO:0016787">
    <property type="term" value="F:hydrolase activity"/>
    <property type="evidence" value="ECO:0007669"/>
    <property type="project" value="UniProtKB-KW"/>
</dbReference>
<dbReference type="Gene3D" id="3.60.15.10">
    <property type="entry name" value="Ribonuclease Z/Hydroxyacylglutathione hydrolase-like"/>
    <property type="match status" value="1"/>
</dbReference>
<dbReference type="InterPro" id="IPR052533">
    <property type="entry name" value="WalJ/YycJ-like"/>
</dbReference>
<feature type="compositionally biased region" description="Basic and acidic residues" evidence="1">
    <location>
        <begin position="45"/>
        <end position="72"/>
    </location>
</feature>
<reference evidence="3 4" key="1">
    <citation type="journal article" date="2019" name="Nat. Microbiol.">
        <title>Mediterranean grassland soil C-N compound turnover is dependent on rainfall and depth, and is mediated by genomically divergent microorganisms.</title>
        <authorList>
            <person name="Diamond S."/>
            <person name="Andeer P.F."/>
            <person name="Li Z."/>
            <person name="Crits-Christoph A."/>
            <person name="Burstein D."/>
            <person name="Anantharaman K."/>
            <person name="Lane K.R."/>
            <person name="Thomas B.C."/>
            <person name="Pan C."/>
            <person name="Northen T.R."/>
            <person name="Banfield J.F."/>
        </authorList>
    </citation>
    <scope>NUCLEOTIDE SEQUENCE [LARGE SCALE GENOMIC DNA]</scope>
    <source>
        <strain evidence="3">NP_3</strain>
    </source>
</reference>
<dbReference type="EMBL" id="VBAK01000120">
    <property type="protein sequence ID" value="TMI89658.1"/>
    <property type="molecule type" value="Genomic_DNA"/>
</dbReference>
<organism evidence="3 4">
    <name type="scientific">Candidatus Segetimicrobium genomatis</name>
    <dbReference type="NCBI Taxonomy" id="2569760"/>
    <lineage>
        <taxon>Bacteria</taxon>
        <taxon>Bacillati</taxon>
        <taxon>Candidatus Sysuimicrobiota</taxon>
        <taxon>Candidatus Sysuimicrobiia</taxon>
        <taxon>Candidatus Sysuimicrobiales</taxon>
        <taxon>Candidatus Segetimicrobiaceae</taxon>
        <taxon>Candidatus Segetimicrobium</taxon>
    </lineage>
</organism>
<evidence type="ECO:0000313" key="4">
    <source>
        <dbReference type="Proteomes" id="UP000318509"/>
    </source>
</evidence>
<feature type="compositionally biased region" description="Basic and acidic residues" evidence="1">
    <location>
        <begin position="79"/>
        <end position="90"/>
    </location>
</feature>
<dbReference type="Pfam" id="PF12706">
    <property type="entry name" value="Lactamase_B_2"/>
    <property type="match status" value="1"/>
</dbReference>
<accession>A0A537K1J4</accession>
<protein>
    <submittedName>
        <fullName evidence="3">MBL fold metallo-hydrolase</fullName>
    </submittedName>
</protein>
<evidence type="ECO:0000259" key="2">
    <source>
        <dbReference type="SMART" id="SM00849"/>
    </source>
</evidence>
<dbReference type="Proteomes" id="UP000318509">
    <property type="component" value="Unassembled WGS sequence"/>
</dbReference>
<dbReference type="PANTHER" id="PTHR47619">
    <property type="entry name" value="METALLO-HYDROLASE YYCJ-RELATED"/>
    <property type="match status" value="1"/>
</dbReference>